<accession>A0A068QS79</accession>
<dbReference type="KEGG" id="xdo:XDD1_1807"/>
<dbReference type="STRING" id="351671.XDD1_1807"/>
<dbReference type="EMBL" id="FO704550">
    <property type="protein sequence ID" value="CDG17506.1"/>
    <property type="molecule type" value="Genomic_DNA"/>
</dbReference>
<gene>
    <name evidence="1" type="ORF">XDD1_1807</name>
</gene>
<evidence type="ECO:0000313" key="1">
    <source>
        <dbReference type="EMBL" id="CDG17506.1"/>
    </source>
</evidence>
<protein>
    <submittedName>
        <fullName evidence="1">Uncharacterized protein</fullName>
    </submittedName>
</protein>
<sequence>MNRQYIKLFFKGLSKPFMFFGNKAQGWVYVRNITKLCTFIIL</sequence>
<proteinExistence type="predicted"/>
<reference evidence="1 2" key="1">
    <citation type="submission" date="2013-07" db="EMBL/GenBank/DDBJ databases">
        <authorList>
            <person name="Genoscope - CEA"/>
        </authorList>
    </citation>
    <scope>NUCLEOTIDE SEQUENCE [LARGE SCALE GENOMIC DNA]</scope>
    <source>
        <strain evidence="2">FRM16 / DSM 17909</strain>
    </source>
</reference>
<evidence type="ECO:0000313" key="2">
    <source>
        <dbReference type="Proteomes" id="UP000032721"/>
    </source>
</evidence>
<dbReference type="Proteomes" id="UP000032721">
    <property type="component" value="Chromosome"/>
</dbReference>
<name>A0A068QS79_9GAMM</name>
<organism evidence="1 2">
    <name type="scientific">Xenorhabdus doucetiae</name>
    <dbReference type="NCBI Taxonomy" id="351671"/>
    <lineage>
        <taxon>Bacteria</taxon>
        <taxon>Pseudomonadati</taxon>
        <taxon>Pseudomonadota</taxon>
        <taxon>Gammaproteobacteria</taxon>
        <taxon>Enterobacterales</taxon>
        <taxon>Morganellaceae</taxon>
        <taxon>Xenorhabdus</taxon>
    </lineage>
</organism>
<dbReference type="HOGENOM" id="CLU_3259985_0_0_6"/>
<dbReference type="AlphaFoldDB" id="A0A068QS79"/>